<accession>A0A5E4WGM6</accession>
<reference evidence="1 2" key="1">
    <citation type="submission" date="2019-08" db="EMBL/GenBank/DDBJ databases">
        <authorList>
            <person name="Peeters C."/>
        </authorList>
    </citation>
    <scope>NUCLEOTIDE SEQUENCE [LARGE SCALE GENOMIC DNA]</scope>
    <source>
        <strain evidence="1 2">LMG 31112</strain>
    </source>
</reference>
<name>A0A5E4WGM6_9BURK</name>
<evidence type="ECO:0000313" key="1">
    <source>
        <dbReference type="EMBL" id="VVE23982.1"/>
    </source>
</evidence>
<dbReference type="AlphaFoldDB" id="A0A5E4WGM6"/>
<keyword evidence="2" id="KW-1185">Reference proteome</keyword>
<organism evidence="1 2">
    <name type="scientific">Pandoraea horticolens</name>
    <dbReference type="NCBI Taxonomy" id="2508298"/>
    <lineage>
        <taxon>Bacteria</taxon>
        <taxon>Pseudomonadati</taxon>
        <taxon>Pseudomonadota</taxon>
        <taxon>Betaproteobacteria</taxon>
        <taxon>Burkholderiales</taxon>
        <taxon>Burkholderiaceae</taxon>
        <taxon>Pandoraea</taxon>
    </lineage>
</organism>
<evidence type="ECO:0000313" key="2">
    <source>
        <dbReference type="Proteomes" id="UP000343317"/>
    </source>
</evidence>
<gene>
    <name evidence="1" type="ORF">PHO31112_03281</name>
</gene>
<protein>
    <submittedName>
        <fullName evidence="1">Uncharacterized protein</fullName>
    </submittedName>
</protein>
<proteinExistence type="predicted"/>
<dbReference type="Proteomes" id="UP000343317">
    <property type="component" value="Unassembled WGS sequence"/>
</dbReference>
<sequence>MIEPNSTYLTLYIDLSIAPGAEDIYSEVGFTGPAHATYDDVLT</sequence>
<dbReference type="EMBL" id="CABPSM010000009">
    <property type="protein sequence ID" value="VVE23982.1"/>
    <property type="molecule type" value="Genomic_DNA"/>
</dbReference>